<dbReference type="InParanoid" id="A0A0L0H3M0"/>
<evidence type="ECO:0000313" key="3">
    <source>
        <dbReference type="Proteomes" id="UP000053201"/>
    </source>
</evidence>
<dbReference type="EMBL" id="KQ257476">
    <property type="protein sequence ID" value="KNC95797.1"/>
    <property type="molecule type" value="Genomic_DNA"/>
</dbReference>
<proteinExistence type="predicted"/>
<dbReference type="Proteomes" id="UP000053201">
    <property type="component" value="Unassembled WGS sequence"/>
</dbReference>
<dbReference type="AlphaFoldDB" id="A0A0L0H3M0"/>
<feature type="region of interest" description="Disordered" evidence="1">
    <location>
        <begin position="83"/>
        <end position="103"/>
    </location>
</feature>
<gene>
    <name evidence="2" type="ORF">SPPG_09579</name>
</gene>
<dbReference type="VEuPathDB" id="FungiDB:SPPG_09579"/>
<name>A0A0L0H3M0_SPIPD</name>
<dbReference type="GeneID" id="27692704"/>
<feature type="compositionally biased region" description="Low complexity" evidence="1">
    <location>
        <begin position="88"/>
        <end position="103"/>
    </location>
</feature>
<evidence type="ECO:0000256" key="1">
    <source>
        <dbReference type="SAM" id="MobiDB-lite"/>
    </source>
</evidence>
<dbReference type="RefSeq" id="XP_016603837.1">
    <property type="nucleotide sequence ID" value="XM_016757756.1"/>
</dbReference>
<organism evidence="2 3">
    <name type="scientific">Spizellomyces punctatus (strain DAOM BR117)</name>
    <dbReference type="NCBI Taxonomy" id="645134"/>
    <lineage>
        <taxon>Eukaryota</taxon>
        <taxon>Fungi</taxon>
        <taxon>Fungi incertae sedis</taxon>
        <taxon>Chytridiomycota</taxon>
        <taxon>Chytridiomycota incertae sedis</taxon>
        <taxon>Chytridiomycetes</taxon>
        <taxon>Spizellomycetales</taxon>
        <taxon>Spizellomycetaceae</taxon>
        <taxon>Spizellomyces</taxon>
    </lineage>
</organism>
<evidence type="ECO:0000313" key="2">
    <source>
        <dbReference type="EMBL" id="KNC95797.1"/>
    </source>
</evidence>
<keyword evidence="3" id="KW-1185">Reference proteome</keyword>
<reference evidence="2 3" key="1">
    <citation type="submission" date="2009-08" db="EMBL/GenBank/DDBJ databases">
        <title>The Genome Sequence of Spizellomyces punctatus strain DAOM BR117.</title>
        <authorList>
            <consortium name="The Broad Institute Genome Sequencing Platform"/>
            <person name="Russ C."/>
            <person name="Cuomo C."/>
            <person name="Shea T."/>
            <person name="Young S.K."/>
            <person name="Zeng Q."/>
            <person name="Koehrsen M."/>
            <person name="Haas B."/>
            <person name="Borodovsky M."/>
            <person name="Guigo R."/>
            <person name="Alvarado L."/>
            <person name="Berlin A."/>
            <person name="Bochicchio J."/>
            <person name="Borenstein D."/>
            <person name="Chapman S."/>
            <person name="Chen Z."/>
            <person name="Engels R."/>
            <person name="Freedman E."/>
            <person name="Gellesch M."/>
            <person name="Goldberg J."/>
            <person name="Griggs A."/>
            <person name="Gujja S."/>
            <person name="Heiman D."/>
            <person name="Hepburn T."/>
            <person name="Howarth C."/>
            <person name="Jen D."/>
            <person name="Larson L."/>
            <person name="Lewis B."/>
            <person name="Mehta T."/>
            <person name="Park D."/>
            <person name="Pearson M."/>
            <person name="Roberts A."/>
            <person name="Saif S."/>
            <person name="Shenoy N."/>
            <person name="Sisk P."/>
            <person name="Stolte C."/>
            <person name="Sykes S."/>
            <person name="Thomson T."/>
            <person name="Walk T."/>
            <person name="White J."/>
            <person name="Yandava C."/>
            <person name="Burger G."/>
            <person name="Gray M.W."/>
            <person name="Holland P.W.H."/>
            <person name="King N."/>
            <person name="Lang F.B.F."/>
            <person name="Roger A.J."/>
            <person name="Ruiz-Trillo I."/>
            <person name="Lander E."/>
            <person name="Nusbaum C."/>
        </authorList>
    </citation>
    <scope>NUCLEOTIDE SEQUENCE [LARGE SCALE GENOMIC DNA]</scope>
    <source>
        <strain evidence="2 3">DAOM BR117</strain>
    </source>
</reference>
<accession>A0A0L0H3M0</accession>
<sequence length="103" mass="11515">MLTIFFPSFFRMFMLYPLTASASMIFGLRCHEKRGLFSSPLTLIYLLPPFIASSSAVHGALFHHLQRFFSAVVSFETLARFPFPRVPPTSSSPSTKQPPTSAV</sequence>
<protein>
    <submittedName>
        <fullName evidence="2">Uncharacterized protein</fullName>
    </submittedName>
</protein>